<dbReference type="GO" id="GO:0051260">
    <property type="term" value="P:protein homooligomerization"/>
    <property type="evidence" value="ECO:0007669"/>
    <property type="project" value="InterPro"/>
</dbReference>
<dbReference type="EnsemblMetazoa" id="XM_038215173.1">
    <property type="protein sequence ID" value="XP_038071101.1"/>
    <property type="gene ID" value="LOC119739992"/>
</dbReference>
<protein>
    <recommendedName>
        <fullName evidence="2">Potassium channel tetramerisation-type BTB domain-containing protein</fullName>
    </recommendedName>
</protein>
<accession>A0A914B482</accession>
<dbReference type="Gene3D" id="6.10.140.750">
    <property type="match status" value="1"/>
</dbReference>
<dbReference type="Proteomes" id="UP000887568">
    <property type="component" value="Unplaced"/>
</dbReference>
<dbReference type="Pfam" id="PF00805">
    <property type="entry name" value="Pentapeptide"/>
    <property type="match status" value="3"/>
</dbReference>
<dbReference type="Gene3D" id="2.160.20.80">
    <property type="entry name" value="E3 ubiquitin-protein ligase SopA"/>
    <property type="match status" value="1"/>
</dbReference>
<name>A0A914B482_PATMI</name>
<dbReference type="OrthoDB" id="9989223at2759"/>
<dbReference type="CTD" id="54793"/>
<dbReference type="AlphaFoldDB" id="A0A914B482"/>
<dbReference type="InterPro" id="IPR011333">
    <property type="entry name" value="SKP1/BTB/POZ_sf"/>
</dbReference>
<feature type="domain" description="Potassium channel tetramerisation-type BTB" evidence="2">
    <location>
        <begin position="25"/>
        <end position="108"/>
    </location>
</feature>
<dbReference type="Pfam" id="PF02214">
    <property type="entry name" value="BTB_2"/>
    <property type="match status" value="1"/>
</dbReference>
<dbReference type="SUPFAM" id="SSF54695">
    <property type="entry name" value="POZ domain"/>
    <property type="match status" value="1"/>
</dbReference>
<dbReference type="PANTHER" id="PTHR14136">
    <property type="entry name" value="BTB_POZ DOMAIN-CONTAINING PROTEIN KCTD9"/>
    <property type="match status" value="1"/>
</dbReference>
<reference evidence="3" key="1">
    <citation type="submission" date="2022-11" db="UniProtKB">
        <authorList>
            <consortium name="EnsemblMetazoa"/>
        </authorList>
    </citation>
    <scope>IDENTIFICATION</scope>
</reference>
<evidence type="ECO:0000259" key="2">
    <source>
        <dbReference type="Pfam" id="PF02214"/>
    </source>
</evidence>
<feature type="compositionally biased region" description="Polar residues" evidence="1">
    <location>
        <begin position="21"/>
        <end position="31"/>
    </location>
</feature>
<evidence type="ECO:0000313" key="4">
    <source>
        <dbReference type="Proteomes" id="UP000887568"/>
    </source>
</evidence>
<dbReference type="GeneID" id="119739992"/>
<evidence type="ECO:0000313" key="3">
    <source>
        <dbReference type="EnsemblMetazoa" id="XP_038071101.1"/>
    </source>
</evidence>
<organism evidence="3 4">
    <name type="scientific">Patiria miniata</name>
    <name type="common">Bat star</name>
    <name type="synonym">Asterina miniata</name>
    <dbReference type="NCBI Taxonomy" id="46514"/>
    <lineage>
        <taxon>Eukaryota</taxon>
        <taxon>Metazoa</taxon>
        <taxon>Echinodermata</taxon>
        <taxon>Eleutherozoa</taxon>
        <taxon>Asterozoa</taxon>
        <taxon>Asteroidea</taxon>
        <taxon>Valvatacea</taxon>
        <taxon>Valvatida</taxon>
        <taxon>Asterinidae</taxon>
        <taxon>Patiria</taxon>
    </lineage>
</organism>
<proteinExistence type="predicted"/>
<sequence>NPLSRSKIRQQIGHALERQRPSTNQESQRSTLKGREPESMLARMFADDEFGLPWHSSVDHSGAYLIDRSPSYFEPVLNYLRHGQLILDKGLNPAGVFEEAIFFGITSLYKPLEEMIKQNEKPGDHTAITRREFVLMLQGRGANCELRCQGMNFEGADLSNLDLRYINLKLANLSKADLSGANMSCCCLERTNMAGAKMDGANLQGVRMVLANLEGATLIGCNFEDPHGRKANMEGVNMKGVNLENSQMAGVNLRVATLKNANLKNSNLRGAILAGTDLE</sequence>
<dbReference type="Gene3D" id="3.30.710.10">
    <property type="entry name" value="Potassium Channel Kv1.1, Chain A"/>
    <property type="match status" value="1"/>
</dbReference>
<dbReference type="InterPro" id="IPR051082">
    <property type="entry name" value="Pentapeptide-BTB/POZ_domain"/>
</dbReference>
<keyword evidence="4" id="KW-1185">Reference proteome</keyword>
<evidence type="ECO:0000256" key="1">
    <source>
        <dbReference type="SAM" id="MobiDB-lite"/>
    </source>
</evidence>
<dbReference type="OMA" id="ERIEDWD"/>
<feature type="region of interest" description="Disordered" evidence="1">
    <location>
        <begin position="1"/>
        <end position="37"/>
    </location>
</feature>
<dbReference type="RefSeq" id="XP_038071101.1">
    <property type="nucleotide sequence ID" value="XM_038215173.1"/>
</dbReference>
<dbReference type="InterPro" id="IPR001646">
    <property type="entry name" value="5peptide_repeat"/>
</dbReference>
<dbReference type="PANTHER" id="PTHR14136:SF17">
    <property type="entry name" value="BTB_POZ DOMAIN-CONTAINING PROTEIN KCTD9"/>
    <property type="match status" value="1"/>
</dbReference>
<dbReference type="InterPro" id="IPR003131">
    <property type="entry name" value="T1-type_BTB"/>
</dbReference>
<dbReference type="SUPFAM" id="SSF141571">
    <property type="entry name" value="Pentapeptide repeat-like"/>
    <property type="match status" value="1"/>
</dbReference>